<dbReference type="InterPro" id="IPR036397">
    <property type="entry name" value="RNaseH_sf"/>
</dbReference>
<dbReference type="Pfam" id="PF00075">
    <property type="entry name" value="RNase_H"/>
    <property type="match status" value="1"/>
</dbReference>
<dbReference type="GO" id="GO:0003676">
    <property type="term" value="F:nucleic acid binding"/>
    <property type="evidence" value="ECO:0007669"/>
    <property type="project" value="InterPro"/>
</dbReference>
<evidence type="ECO:0000313" key="3">
    <source>
        <dbReference type="EMBL" id="CAB0041570.1"/>
    </source>
</evidence>
<protein>
    <recommendedName>
        <fullName evidence="2">RNase H type-1 domain-containing protein</fullName>
    </recommendedName>
</protein>
<sequence>MLETAGNWMAVASFAQSVVTRLRQEAQEVRTNIVTDWYMKEISSQRTINFFSNHPEQLKINTVYNLVDRALLLSDPKFHLQNIGRIRNILKMNDYPDQFVDKFIYKRMHCLRRRRDDRNNVDLVPSNEKHVIRCKPCMSAQVILAHPLYEKGIIEPRGSQTCRVCAFKVELNKFISIHRFGQAFSDRKGSAVQPNQDAPVNQLQCEPRKDERDLHRESSTRLIFILFVDEQSTRASAEPVRPRVRGDGHFGQAAEESHGRNLLPRSKGPATEGKQERHQRTWWPIWKRNRPSSRGRARSDSGKSRSGIACRLESAPHFIALAGRRASRRRLCVGVGMRTQGSRSVVCWEQVEIFGDKISATKSPGQNLRRIFKIFLCFFMFADNYPDDPITRTQWLLLQEAVMGEIDRIAGQSLPEFGEPLFRKGAVIVVQFRGRGGQYADSEEECLQLLCDANFHRSERVGVGKGPNGPPPPPIGPLRGRGRWRKMWLTYASVVWWPRVKLTGTRDRLEKLRGLTLRGATGAMRTTPTKASGIIMDVQAVAVNAAHRLRSLGLWKHGTRHTRLELLDDPVLCMRGDWMSARIAEETAWETIFPSREDWLSKRDSLPGTGECWYTDGSKTGGLSGAGYYRWVDGRGTFIPLGRLATEFQTEIMAILGCSYRMAELVTERKRISICSDSQAAFRALDSQTVTSRLVWECKKALGALAAKNKVRLIWVPGHMGIKGNEIADRLANLGSRNIPEGPEPIIGLARSQIRRTIMEWTECKHKKWWSAATGCRQAKLMLGPEPNSDWLRQARNRGREYTRLLTHVIKGHGHLSASRSMTYVRTKIQKSIILTHIHRFLRMLNTNLRSDDLNEVTFKLRILNRCINYCAYMSASGISRPPRAITAFLAESVCRIPYSSTNSQRHTVNPCNFCTGRKSEPLKLQHQATQVPRILLQNANGYVHSNRIYTSTSTSTMPQVASFGHTVYKKLSTCCIQKIVYNGNKWTSHRMSPRHATHTHIQSYQKTRGGAGRPARLAADSPVIVRVRASTHAFRVTSCVLKSVLQRLYRMGKKDKRKSETSQETLMRLMTKIRKMSKEVTDLHAVMQIEKTPDRDSSESDDDDPSNKENVPKSDEKGPTEKIVGETPEDEDEQQSKVEDSEILSGLKKDVQEALLEKYECAKDLKAPELNPQVSAKISTNAKKRDEHMTSIQSMTALSMTIVGALMTKVHESRKEGLDVIEILEPLSDVGKMLALIMHKQSLNRKAFIEPGMTKEGLEIIKQTKIEDFLFGNELAAKIKEIRAFSKEGEGIVKVAQVTPPANRALNSKTPLRGRPRSTGYTQYPGRQQLKFVSKGRQHSSNSNNRGPQFNR</sequence>
<dbReference type="SUPFAM" id="SSF53098">
    <property type="entry name" value="Ribonuclease H-like"/>
    <property type="match status" value="1"/>
</dbReference>
<feature type="region of interest" description="Disordered" evidence="1">
    <location>
        <begin position="236"/>
        <end position="305"/>
    </location>
</feature>
<feature type="region of interest" description="Disordered" evidence="1">
    <location>
        <begin position="1305"/>
        <end position="1353"/>
    </location>
</feature>
<dbReference type="InterPro" id="IPR012337">
    <property type="entry name" value="RNaseH-like_sf"/>
</dbReference>
<reference evidence="3 4" key="1">
    <citation type="submission" date="2020-02" db="EMBL/GenBank/DDBJ databases">
        <authorList>
            <person name="Ferguson B K."/>
        </authorList>
    </citation>
    <scope>NUCLEOTIDE SEQUENCE [LARGE SCALE GENOMIC DNA]</scope>
</reference>
<feature type="domain" description="RNase H type-1" evidence="2">
    <location>
        <begin position="607"/>
        <end position="737"/>
    </location>
</feature>
<proteinExistence type="predicted"/>
<dbReference type="PANTHER" id="PTHR34239:SF2">
    <property type="entry name" value="TRANSPOSABLE ELEMENT P TRANSPOSASE_THAP9 CONSERVED DOMAIN-CONTAINING PROTEIN"/>
    <property type="match status" value="1"/>
</dbReference>
<evidence type="ECO:0000313" key="4">
    <source>
        <dbReference type="Proteomes" id="UP000479190"/>
    </source>
</evidence>
<dbReference type="GO" id="GO:0004523">
    <property type="term" value="F:RNA-DNA hybrid ribonuclease activity"/>
    <property type="evidence" value="ECO:0007669"/>
    <property type="project" value="InterPro"/>
</dbReference>
<dbReference type="Gene3D" id="3.30.420.10">
    <property type="entry name" value="Ribonuclease H-like superfamily/Ribonuclease H"/>
    <property type="match status" value="1"/>
</dbReference>
<dbReference type="OrthoDB" id="7699186at2759"/>
<evidence type="ECO:0000259" key="2">
    <source>
        <dbReference type="PROSITE" id="PS50879"/>
    </source>
</evidence>
<feature type="compositionally biased region" description="Basic residues" evidence="1">
    <location>
        <begin position="287"/>
        <end position="296"/>
    </location>
</feature>
<gene>
    <name evidence="3" type="ORF">TBRA_LOCUS13236</name>
</gene>
<feature type="compositionally biased region" description="Basic and acidic residues" evidence="1">
    <location>
        <begin position="1106"/>
        <end position="1125"/>
    </location>
</feature>
<feature type="compositionally biased region" description="Polar residues" evidence="1">
    <location>
        <begin position="1340"/>
        <end position="1353"/>
    </location>
</feature>
<dbReference type="CDD" id="cd09276">
    <property type="entry name" value="Rnase_HI_RT_non_LTR"/>
    <property type="match status" value="1"/>
</dbReference>
<dbReference type="InterPro" id="IPR058912">
    <property type="entry name" value="HTH_animal"/>
</dbReference>
<dbReference type="EMBL" id="CADCXV010001127">
    <property type="protein sequence ID" value="CAB0041570.1"/>
    <property type="molecule type" value="Genomic_DNA"/>
</dbReference>
<keyword evidence="4" id="KW-1185">Reference proteome</keyword>
<dbReference type="Pfam" id="PF26215">
    <property type="entry name" value="HTH_animal"/>
    <property type="match status" value="1"/>
</dbReference>
<accession>A0A6H5IVC9</accession>
<dbReference type="PANTHER" id="PTHR34239">
    <property type="entry name" value="APPLE DOMAIN-CONTAINING PROTEIN"/>
    <property type="match status" value="1"/>
</dbReference>
<evidence type="ECO:0000256" key="1">
    <source>
        <dbReference type="SAM" id="MobiDB-lite"/>
    </source>
</evidence>
<feature type="region of interest" description="Disordered" evidence="1">
    <location>
        <begin position="1081"/>
        <end position="1145"/>
    </location>
</feature>
<name>A0A6H5IVC9_9HYME</name>
<dbReference type="PROSITE" id="PS50879">
    <property type="entry name" value="RNASE_H_1"/>
    <property type="match status" value="1"/>
</dbReference>
<dbReference type="Proteomes" id="UP000479190">
    <property type="component" value="Unassembled WGS sequence"/>
</dbReference>
<dbReference type="InterPro" id="IPR002156">
    <property type="entry name" value="RNaseH_domain"/>
</dbReference>
<organism evidence="3 4">
    <name type="scientific">Trichogramma brassicae</name>
    <dbReference type="NCBI Taxonomy" id="86971"/>
    <lineage>
        <taxon>Eukaryota</taxon>
        <taxon>Metazoa</taxon>
        <taxon>Ecdysozoa</taxon>
        <taxon>Arthropoda</taxon>
        <taxon>Hexapoda</taxon>
        <taxon>Insecta</taxon>
        <taxon>Pterygota</taxon>
        <taxon>Neoptera</taxon>
        <taxon>Endopterygota</taxon>
        <taxon>Hymenoptera</taxon>
        <taxon>Apocrita</taxon>
        <taxon>Proctotrupomorpha</taxon>
        <taxon>Chalcidoidea</taxon>
        <taxon>Trichogrammatidae</taxon>
        <taxon>Trichogramma</taxon>
    </lineage>
</organism>